<dbReference type="OrthoDB" id="9815192at2"/>
<dbReference type="Pfam" id="PF00831">
    <property type="entry name" value="Ribosomal_L29"/>
    <property type="match status" value="1"/>
</dbReference>
<dbReference type="InterPro" id="IPR001854">
    <property type="entry name" value="Ribosomal_uL29"/>
</dbReference>
<dbReference type="KEGG" id="baph:IX46_02660"/>
<proteinExistence type="inferred from homology"/>
<dbReference type="GO" id="GO:0006412">
    <property type="term" value="P:translation"/>
    <property type="evidence" value="ECO:0007669"/>
    <property type="project" value="UniProtKB-UniRule"/>
</dbReference>
<evidence type="ECO:0000256" key="3">
    <source>
        <dbReference type="ARBA" id="ARBA00023274"/>
    </source>
</evidence>
<evidence type="ECO:0000256" key="1">
    <source>
        <dbReference type="ARBA" id="ARBA00009254"/>
    </source>
</evidence>
<sequence length="65" mass="7833">MKALLKFRQKDCQNLNIELLQLLREQFNLRMQSASGKLKQPHLLRKVRRNIAQVKTILTEKERFK</sequence>
<dbReference type="PANTHER" id="PTHR10916">
    <property type="entry name" value="60S RIBOSOMAL PROTEIN L35/50S RIBOSOMAL PROTEIN L29"/>
    <property type="match status" value="1"/>
</dbReference>
<gene>
    <name evidence="5" type="primary">rpmC</name>
    <name evidence="6" type="ORF">IX46_02660</name>
</gene>
<dbReference type="InterPro" id="IPR036049">
    <property type="entry name" value="Ribosomal_uL29_sf"/>
</dbReference>
<evidence type="ECO:0000256" key="5">
    <source>
        <dbReference type="HAMAP-Rule" id="MF_00374"/>
    </source>
</evidence>
<organism evidence="6 7">
    <name type="scientific">Buchnera aphidicola</name>
    <name type="common">Aphis glycines</name>
    <dbReference type="NCBI Taxonomy" id="1265350"/>
    <lineage>
        <taxon>Bacteria</taxon>
        <taxon>Pseudomonadati</taxon>
        <taxon>Pseudomonadota</taxon>
        <taxon>Gammaproteobacteria</taxon>
        <taxon>Enterobacterales</taxon>
        <taxon>Erwiniaceae</taxon>
        <taxon>Buchnera</taxon>
    </lineage>
</organism>
<dbReference type="AlphaFoldDB" id="A0A0M3RSG1"/>
<dbReference type="PROSITE" id="PS00579">
    <property type="entry name" value="RIBOSOMAL_L29"/>
    <property type="match status" value="1"/>
</dbReference>
<name>A0A0M3RSG1_9GAMM</name>
<dbReference type="HAMAP" id="MF_00374">
    <property type="entry name" value="Ribosomal_uL29"/>
    <property type="match status" value="1"/>
</dbReference>
<evidence type="ECO:0000313" key="7">
    <source>
        <dbReference type="Proteomes" id="UP000066321"/>
    </source>
</evidence>
<keyword evidence="2 5" id="KW-0689">Ribosomal protein</keyword>
<protein>
    <recommendedName>
        <fullName evidence="4 5">Large ribosomal subunit protein uL29</fullName>
    </recommendedName>
</protein>
<dbReference type="Gene3D" id="6.10.140.1970">
    <property type="match status" value="1"/>
</dbReference>
<dbReference type="EMBL" id="CP009253">
    <property type="protein sequence ID" value="ALD15440.1"/>
    <property type="molecule type" value="Genomic_DNA"/>
</dbReference>
<dbReference type="PANTHER" id="PTHR10916:SF0">
    <property type="entry name" value="LARGE RIBOSOMAL SUBUNIT PROTEIN UL29C"/>
    <property type="match status" value="1"/>
</dbReference>
<dbReference type="GO" id="GO:0022625">
    <property type="term" value="C:cytosolic large ribosomal subunit"/>
    <property type="evidence" value="ECO:0007669"/>
    <property type="project" value="TreeGrafter"/>
</dbReference>
<evidence type="ECO:0000313" key="6">
    <source>
        <dbReference type="EMBL" id="ALD15440.1"/>
    </source>
</evidence>
<comment type="similarity">
    <text evidence="1 5">Belongs to the universal ribosomal protein uL29 family.</text>
</comment>
<evidence type="ECO:0000256" key="4">
    <source>
        <dbReference type="ARBA" id="ARBA00035204"/>
    </source>
</evidence>
<dbReference type="CDD" id="cd00427">
    <property type="entry name" value="Ribosomal_L29_HIP"/>
    <property type="match status" value="1"/>
</dbReference>
<accession>A0A0M3RSG1</accession>
<dbReference type="STRING" id="1265350.IX46_02660"/>
<evidence type="ECO:0000256" key="2">
    <source>
        <dbReference type="ARBA" id="ARBA00022980"/>
    </source>
</evidence>
<dbReference type="Proteomes" id="UP000066321">
    <property type="component" value="Chromosome"/>
</dbReference>
<dbReference type="NCBIfam" id="TIGR00012">
    <property type="entry name" value="L29"/>
    <property type="match status" value="1"/>
</dbReference>
<dbReference type="InterPro" id="IPR050063">
    <property type="entry name" value="Ribosomal_protein_uL29"/>
</dbReference>
<keyword evidence="3 5" id="KW-0687">Ribonucleoprotein</keyword>
<dbReference type="PATRIC" id="fig|1265350.3.peg.503"/>
<dbReference type="RefSeq" id="WP_053940435.1">
    <property type="nucleotide sequence ID" value="NZ_CP009253.1"/>
</dbReference>
<dbReference type="SUPFAM" id="SSF46561">
    <property type="entry name" value="Ribosomal protein L29 (L29p)"/>
    <property type="match status" value="1"/>
</dbReference>
<reference evidence="6 7" key="1">
    <citation type="journal article" date="2015" name="J Genomics">
        <title>Whole Genome Sequence of the Soybean Aphid Endosymbiont Buchnera aphidicola and Genetic Differentiation among Biotype-Specific Strains.</title>
        <authorList>
            <person name="Cassone B.J."/>
            <person name="Wenger J.A."/>
            <person name="Michel A.P."/>
        </authorList>
    </citation>
    <scope>NUCLEOTIDE SEQUENCE [LARGE SCALE GENOMIC DNA]</scope>
    <source>
        <strain evidence="6 7">BAg</strain>
    </source>
</reference>
<dbReference type="InterPro" id="IPR018254">
    <property type="entry name" value="Ribosomal_uL29_CS"/>
</dbReference>
<dbReference type="GO" id="GO:0003735">
    <property type="term" value="F:structural constituent of ribosome"/>
    <property type="evidence" value="ECO:0007669"/>
    <property type="project" value="InterPro"/>
</dbReference>